<dbReference type="InterPro" id="IPR042267">
    <property type="entry name" value="VTC_sf"/>
</dbReference>
<dbReference type="Proteomes" id="UP000253975">
    <property type="component" value="Unassembled WGS sequence"/>
</dbReference>
<name>A0A369LR95_9ACTN</name>
<proteinExistence type="predicted"/>
<dbReference type="InterPro" id="IPR018966">
    <property type="entry name" value="VTC_domain"/>
</dbReference>
<dbReference type="AlphaFoldDB" id="A0A369LR95"/>
<evidence type="ECO:0000259" key="1">
    <source>
        <dbReference type="Pfam" id="PF09359"/>
    </source>
</evidence>
<accession>A0A369LR95</accession>
<sequence length="335" mass="37171">MRFSMAPSNSPRFYEIGAAMAEFTGTFERKEVKYRLNTMQVRAIKQALSAHMAPDEYGQTSITSVYYDTPNRDMISRSLEKPLYKEKLRLRTYGPRNASAPVFVELKKKHEGIVYKRRIAASESAAQLFMVGVPYGRAIGRHPLADEAFEADSRSAKNLQIAEEIAACVRRNGPVFPSMAILVERVAWAPLLDARGAEAEGVRITFDERIRYRDLFAPEGKRASVPLLAAGEAIMEVKVPGAYPLWFVRALDDCGAYPTSFSKYGEAYLACEGKAAPKAYREQVAFDEAMRGEQERSRDWPQDGQLLELSSSSPATDAAIANSLALQLPNIVIGA</sequence>
<gene>
    <name evidence="2" type="ORF">C1881_02110</name>
</gene>
<dbReference type="EMBL" id="PPTO01000002">
    <property type="protein sequence ID" value="RDB60695.1"/>
    <property type="molecule type" value="Genomic_DNA"/>
</dbReference>
<evidence type="ECO:0000313" key="2">
    <source>
        <dbReference type="EMBL" id="RDB60695.1"/>
    </source>
</evidence>
<reference evidence="2 3" key="1">
    <citation type="journal article" date="2018" name="Elife">
        <title>Discovery and characterization of a prevalent human gut bacterial enzyme sufficient for the inactivation of a family of plant toxins.</title>
        <authorList>
            <person name="Koppel N."/>
            <person name="Bisanz J.E."/>
            <person name="Pandelia M.E."/>
            <person name="Turnbaugh P.J."/>
            <person name="Balskus E.P."/>
        </authorList>
    </citation>
    <scope>NUCLEOTIDE SEQUENCE [LARGE SCALE GENOMIC DNA]</scope>
    <source>
        <strain evidence="2 3">OB21 GAM31</strain>
    </source>
</reference>
<evidence type="ECO:0000313" key="3">
    <source>
        <dbReference type="Proteomes" id="UP000253975"/>
    </source>
</evidence>
<protein>
    <submittedName>
        <fullName evidence="2">Vacuolar transporter</fullName>
    </submittedName>
</protein>
<dbReference type="Gene3D" id="3.20.100.30">
    <property type="entry name" value="VTC, catalytic tunnel domain"/>
    <property type="match status" value="1"/>
</dbReference>
<dbReference type="CDD" id="cd07750">
    <property type="entry name" value="PolyPPase_VTC_like"/>
    <property type="match status" value="1"/>
</dbReference>
<dbReference type="Pfam" id="PF09359">
    <property type="entry name" value="VTC"/>
    <property type="match status" value="1"/>
</dbReference>
<comment type="caution">
    <text evidence="2">The sequence shown here is derived from an EMBL/GenBank/DDBJ whole genome shotgun (WGS) entry which is preliminary data.</text>
</comment>
<dbReference type="GO" id="GO:0006799">
    <property type="term" value="P:polyphosphate biosynthetic process"/>
    <property type="evidence" value="ECO:0007669"/>
    <property type="project" value="UniProtKB-ARBA"/>
</dbReference>
<feature type="domain" description="VTC" evidence="1">
    <location>
        <begin position="28"/>
        <end position="269"/>
    </location>
</feature>
<organism evidence="2 3">
    <name type="scientific">Slackia isoflavoniconvertens</name>
    <dbReference type="NCBI Taxonomy" id="572010"/>
    <lineage>
        <taxon>Bacteria</taxon>
        <taxon>Bacillati</taxon>
        <taxon>Actinomycetota</taxon>
        <taxon>Coriobacteriia</taxon>
        <taxon>Eggerthellales</taxon>
        <taxon>Eggerthellaceae</taxon>
        <taxon>Slackia</taxon>
    </lineage>
</organism>